<proteinExistence type="predicted"/>
<evidence type="ECO:0000259" key="2">
    <source>
        <dbReference type="PROSITE" id="PS50093"/>
    </source>
</evidence>
<evidence type="ECO:0000256" key="1">
    <source>
        <dbReference type="SAM" id="Phobius"/>
    </source>
</evidence>
<dbReference type="Pfam" id="PF18911">
    <property type="entry name" value="PKD_4"/>
    <property type="match status" value="1"/>
</dbReference>
<dbReference type="PROSITE" id="PS50093">
    <property type="entry name" value="PKD"/>
    <property type="match status" value="1"/>
</dbReference>
<accession>A0A0P8CJW9</accession>
<comment type="caution">
    <text evidence="3">The sequence shown here is derived from an EMBL/GenBank/DDBJ whole genome shotgun (WGS) entry which is preliminary data.</text>
</comment>
<organism evidence="3 4">
    <name type="scientific">Candidatus Methanoperedens nitratireducens</name>
    <dbReference type="NCBI Taxonomy" id="1392998"/>
    <lineage>
        <taxon>Archaea</taxon>
        <taxon>Methanobacteriati</taxon>
        <taxon>Methanobacteriota</taxon>
        <taxon>Stenosarchaea group</taxon>
        <taxon>Methanomicrobia</taxon>
        <taxon>Methanosarcinales</taxon>
        <taxon>ANME-2 cluster</taxon>
        <taxon>Candidatus Methanoperedentaceae</taxon>
        <taxon>Candidatus Methanoperedens</taxon>
    </lineage>
</organism>
<dbReference type="InterPro" id="IPR000601">
    <property type="entry name" value="PKD_dom"/>
</dbReference>
<evidence type="ECO:0000313" key="3">
    <source>
        <dbReference type="EMBL" id="KPQ43273.1"/>
    </source>
</evidence>
<dbReference type="SUPFAM" id="SSF50998">
    <property type="entry name" value="Quinoprotein alcohol dehydrogenase-like"/>
    <property type="match status" value="1"/>
</dbReference>
<protein>
    <submittedName>
        <fullName evidence="3">Cell surface protein</fullName>
    </submittedName>
</protein>
<dbReference type="Proteomes" id="UP000050360">
    <property type="component" value="Unassembled WGS sequence"/>
</dbReference>
<dbReference type="Gene3D" id="2.60.40.10">
    <property type="entry name" value="Immunoglobulins"/>
    <property type="match status" value="1"/>
</dbReference>
<dbReference type="PANTHER" id="PTHR42754:SF1">
    <property type="entry name" value="LIPOPROTEIN"/>
    <property type="match status" value="1"/>
</dbReference>
<dbReference type="InterPro" id="IPR011047">
    <property type="entry name" value="Quinoprotein_ADH-like_sf"/>
</dbReference>
<reference evidence="3 4" key="1">
    <citation type="submission" date="2015-09" db="EMBL/GenBank/DDBJ databases">
        <title>A metagenomics-based metabolic model of nitrate-dependent anaerobic oxidation of methane by Methanoperedens-like archaea.</title>
        <authorList>
            <person name="Arshad A."/>
            <person name="Speth D.R."/>
            <person name="De Graaf R.M."/>
            <person name="Op Den Camp H.J."/>
            <person name="Jetten M.S."/>
            <person name="Welte C.U."/>
        </authorList>
    </citation>
    <scope>NUCLEOTIDE SEQUENCE [LARGE SCALE GENOMIC DNA]</scope>
</reference>
<name>A0A0P8CJW9_9EURY</name>
<sequence length="970" mass="108547">MKKYNSITITLIVLGVLVNTCTSALAESSEQFLEEEWNRTYKVGDIYNVQSIQKTSDGGYIIIGTLSKNSNNGRYPEDYFLVKTDSMGNEQWNRILREKNEDRGVYITYIMQTSDLGYLIAGGTNKYDTGSSQLWFIKTDTQGNEQWKKEFKEDRPSRQSFGGNNITGRINEAHRSVKETPDGGFLVMGNTGPCQDCKVTEHAVDIWLMKIDPEGSEEWNLTLGKTNESAFSFQVTSDGGFVLAGTYNSNITWLKKSDQSGNELWNRTYQETGGRAVVVQQASDGGYAIAVTDTSGSQTMLIKTDPDGQEQWNKTYNSFDLFLQTQDGGFFIHSVSPDESLLKVDSNGNEQWKKIMTEMSIMSISYFEQTNEGGYIFAGTKYYYDSILGSCIVKLDSRGNKLWEKVLRDELSWSIDTQAKKTQDGYVVVGISPDRRNLKLMKFKSRDNPFAVFTYEPEYPGVNQTVTFDASLSNDLKGNITNYRWNFGDGNTSDTTGKKVTHSYAKTGEVSVKLTIMNNSAGVNSTRKKVFVQELIAPVETMNVTFGNFSGAKYAKETADGGFIIAGRNDSIYDGWLVKTDADGKEKWNMTFKGVELKSVIETSDGGFMAAGEYNMSDIRLIKIDKTGMEEWNRLFNSKGLGSIMGFGIISGENGTIAQTNDGGYVIAGINKWGSGDNLDAWLLKTDPDGNYSWSRILRGNRTGQNILSSVQETPDGFYVTGTWWNPYGGPHPDAILIKTDQKGNEKWAWTHIKSIMDHAGPGLQTSDGGFVMMGTSSYFNPSNWTDYKADYTDKYTGPEWNTEIWLMKIDSQGNEQWRKGNRVKKLAYEASFSAAQDGGYIYSVIVQERPENDYETDIYGEIYSVKFVKLDPGGNIEWQKKDEGYSIKPTYDGGYVTARGFQLVKFGGVKHEPLQSEILPETPIATPTIRAVSNETKIVTPLEKSAGFEAVLVITTFLLAIMVRRNRRK</sequence>
<dbReference type="PANTHER" id="PTHR42754">
    <property type="entry name" value="ENDOGLUCANASE"/>
    <property type="match status" value="1"/>
</dbReference>
<feature type="transmembrane region" description="Helical" evidence="1">
    <location>
        <begin position="947"/>
        <end position="964"/>
    </location>
</feature>
<dbReference type="InterPro" id="IPR013783">
    <property type="entry name" value="Ig-like_fold"/>
</dbReference>
<keyword evidence="1" id="KW-0812">Transmembrane</keyword>
<keyword evidence="1" id="KW-0472">Membrane</keyword>
<dbReference type="SUPFAM" id="SSF49299">
    <property type="entry name" value="PKD domain"/>
    <property type="match status" value="1"/>
</dbReference>
<keyword evidence="1" id="KW-1133">Transmembrane helix</keyword>
<gene>
    <name evidence="3" type="ORF">MPEBLZ_02177</name>
</gene>
<dbReference type="InterPro" id="IPR022409">
    <property type="entry name" value="PKD/Chitinase_dom"/>
</dbReference>
<dbReference type="CDD" id="cd00146">
    <property type="entry name" value="PKD"/>
    <property type="match status" value="1"/>
</dbReference>
<dbReference type="EMBL" id="LKCM01000166">
    <property type="protein sequence ID" value="KPQ43273.1"/>
    <property type="molecule type" value="Genomic_DNA"/>
</dbReference>
<evidence type="ECO:0000313" key="4">
    <source>
        <dbReference type="Proteomes" id="UP000050360"/>
    </source>
</evidence>
<dbReference type="AlphaFoldDB" id="A0A0P8CJW9"/>
<feature type="domain" description="PKD" evidence="2">
    <location>
        <begin position="449"/>
        <end position="539"/>
    </location>
</feature>
<dbReference type="InterPro" id="IPR035986">
    <property type="entry name" value="PKD_dom_sf"/>
</dbReference>
<dbReference type="PATRIC" id="fig|1719120.3.peg.2380"/>
<dbReference type="SMART" id="SM00089">
    <property type="entry name" value="PKD"/>
    <property type="match status" value="1"/>
</dbReference>